<evidence type="ECO:0000313" key="1">
    <source>
        <dbReference type="EMBL" id="CCE25708.1"/>
    </source>
</evidence>
<gene>
    <name evidence="1" type="ordered locus">MEALZ_4053</name>
</gene>
<evidence type="ECO:0000313" key="2">
    <source>
        <dbReference type="Proteomes" id="UP000008315"/>
    </source>
</evidence>
<dbReference type="KEGG" id="mah:MEALZ_4053"/>
<dbReference type="Proteomes" id="UP000008315">
    <property type="component" value="Chromosome"/>
</dbReference>
<protein>
    <recommendedName>
        <fullName evidence="3">Antitoxin</fullName>
    </recommendedName>
</protein>
<keyword evidence="2" id="KW-1185">Reference proteome</keyword>
<proteinExistence type="predicted"/>
<dbReference type="AlphaFoldDB" id="G4T216"/>
<dbReference type="RefSeq" id="WP_014150455.1">
    <property type="nucleotide sequence ID" value="NC_016112.1"/>
</dbReference>
<name>G4T216_META2</name>
<dbReference type="HOGENOM" id="CLU_195982_1_0_6"/>
<dbReference type="EMBL" id="FO082060">
    <property type="protein sequence ID" value="CCE25708.1"/>
    <property type="molecule type" value="Genomic_DNA"/>
</dbReference>
<reference evidence="2" key="1">
    <citation type="journal article" date="2012" name="J. Bacteriol.">
        <title>Genome sequence of the haloalkaliphilic methanotrophic bacterium Methylomicrobium alcaliphilum 20Z.</title>
        <authorList>
            <person name="Vuilleumier S."/>
            <person name="Khmelenina V.N."/>
            <person name="Bringel F."/>
            <person name="Reshetnikov A.S."/>
            <person name="Lajus A."/>
            <person name="Mangenot S."/>
            <person name="Rouy Z."/>
            <person name="Op den Camp H.J."/>
            <person name="Jetten M.S."/>
            <person name="Dispirito A.A."/>
            <person name="Dunfield P."/>
            <person name="Klotz M.G."/>
            <person name="Semrau J.D."/>
            <person name="Stein L.Y."/>
            <person name="Barbe V."/>
            <person name="Medigue C."/>
            <person name="Trotsenko Y.A."/>
            <person name="Kalyuzhnaya M.G."/>
        </authorList>
    </citation>
    <scope>NUCLEOTIDE SEQUENCE [LARGE SCALE GENOMIC DNA]</scope>
    <source>
        <strain evidence="2">DSM 19304 / NCIMB 14124 / VKM B-2133 / 20Z</strain>
    </source>
</reference>
<organism evidence="1 2">
    <name type="scientific">Methylotuvimicrobium alcaliphilum (strain DSM 19304 / NCIMB 14124 / VKM B-2133 / 20Z)</name>
    <name type="common">Methylomicrobium alcaliphilum</name>
    <dbReference type="NCBI Taxonomy" id="1091494"/>
    <lineage>
        <taxon>Bacteria</taxon>
        <taxon>Pseudomonadati</taxon>
        <taxon>Pseudomonadota</taxon>
        <taxon>Gammaproteobacteria</taxon>
        <taxon>Methylococcales</taxon>
        <taxon>Methylococcaceae</taxon>
        <taxon>Methylotuvimicrobium</taxon>
    </lineage>
</organism>
<accession>G4T216</accession>
<dbReference type="PATRIC" id="fig|271065.3.peg.4190"/>
<sequence length="80" mass="8768">MKIQPQYITNAAGEKISVVLSLDDYEEMLEDLAAIAERKDEPSVAFDEAIKALTKNRTCSIALYSSYIKLPGASSDIAEI</sequence>
<evidence type="ECO:0008006" key="3">
    <source>
        <dbReference type="Google" id="ProtNLM"/>
    </source>
</evidence>